<dbReference type="AlphaFoldDB" id="A0A4U5MMK4"/>
<proteinExistence type="predicted"/>
<protein>
    <submittedName>
        <fullName evidence="1">Uncharacterized protein</fullName>
    </submittedName>
</protein>
<sequence>MTFSSIGLKGGYSSMCDFMFPGIKCEYVALHLVEEPFSNSLTQDCIANGGNLVSLATPEKDEFVKRQWLPPVLDGRPLLRLSRSSLGFD</sequence>
<organism evidence="1 2">
    <name type="scientific">Steinernema carpocapsae</name>
    <name type="common">Entomopathogenic nematode</name>
    <dbReference type="NCBI Taxonomy" id="34508"/>
    <lineage>
        <taxon>Eukaryota</taxon>
        <taxon>Metazoa</taxon>
        <taxon>Ecdysozoa</taxon>
        <taxon>Nematoda</taxon>
        <taxon>Chromadorea</taxon>
        <taxon>Rhabditida</taxon>
        <taxon>Tylenchina</taxon>
        <taxon>Panagrolaimomorpha</taxon>
        <taxon>Strongyloidoidea</taxon>
        <taxon>Steinernematidae</taxon>
        <taxon>Steinernema</taxon>
    </lineage>
</organism>
<dbReference type="EMBL" id="AZBU02000007">
    <property type="protein sequence ID" value="TKR70711.1"/>
    <property type="molecule type" value="Genomic_DNA"/>
</dbReference>
<evidence type="ECO:0000313" key="1">
    <source>
        <dbReference type="EMBL" id="TKR70711.1"/>
    </source>
</evidence>
<accession>A0A4U5MMK4</accession>
<evidence type="ECO:0000313" key="2">
    <source>
        <dbReference type="Proteomes" id="UP000298663"/>
    </source>
</evidence>
<dbReference type="Proteomes" id="UP000298663">
    <property type="component" value="Unassembled WGS sequence"/>
</dbReference>
<name>A0A4U5MMK4_STECR</name>
<comment type="caution">
    <text evidence="1">The sequence shown here is derived from an EMBL/GenBank/DDBJ whole genome shotgun (WGS) entry which is preliminary data.</text>
</comment>
<keyword evidence="2" id="KW-1185">Reference proteome</keyword>
<reference evidence="1 2" key="2">
    <citation type="journal article" date="2019" name="G3 (Bethesda)">
        <title>Hybrid Assembly of the Genome of the Entomopathogenic Nematode Steinernema carpocapsae Identifies the X-Chromosome.</title>
        <authorList>
            <person name="Serra L."/>
            <person name="Macchietto M."/>
            <person name="Macias-Munoz A."/>
            <person name="McGill C.J."/>
            <person name="Rodriguez I.M."/>
            <person name="Rodriguez B."/>
            <person name="Murad R."/>
            <person name="Mortazavi A."/>
        </authorList>
    </citation>
    <scope>NUCLEOTIDE SEQUENCE [LARGE SCALE GENOMIC DNA]</scope>
    <source>
        <strain evidence="1 2">ALL</strain>
    </source>
</reference>
<gene>
    <name evidence="1" type="ORF">L596_022699</name>
</gene>
<reference evidence="1 2" key="1">
    <citation type="journal article" date="2015" name="Genome Biol.">
        <title>Comparative genomics of Steinernema reveals deeply conserved gene regulatory networks.</title>
        <authorList>
            <person name="Dillman A.R."/>
            <person name="Macchietto M."/>
            <person name="Porter C.F."/>
            <person name="Rogers A."/>
            <person name="Williams B."/>
            <person name="Antoshechkin I."/>
            <person name="Lee M.M."/>
            <person name="Goodwin Z."/>
            <person name="Lu X."/>
            <person name="Lewis E.E."/>
            <person name="Goodrich-Blair H."/>
            <person name="Stock S.P."/>
            <person name="Adams B.J."/>
            <person name="Sternberg P.W."/>
            <person name="Mortazavi A."/>
        </authorList>
    </citation>
    <scope>NUCLEOTIDE SEQUENCE [LARGE SCALE GENOMIC DNA]</scope>
    <source>
        <strain evidence="1 2">ALL</strain>
    </source>
</reference>